<reference evidence="1" key="1">
    <citation type="submission" date="2022-06" db="EMBL/GenBank/DDBJ databases">
        <authorList>
            <person name="Legras J.-L."/>
            <person name="Devillers H."/>
            <person name="Grondin C."/>
        </authorList>
    </citation>
    <scope>NUCLEOTIDE SEQUENCE</scope>
    <source>
        <strain evidence="1">CLIB 1444</strain>
    </source>
</reference>
<proteinExistence type="predicted"/>
<name>A0ACA9YFP7_9ASCO</name>
<evidence type="ECO:0000313" key="1">
    <source>
        <dbReference type="EMBL" id="CAH6723921.1"/>
    </source>
</evidence>
<evidence type="ECO:0000313" key="2">
    <source>
        <dbReference type="Proteomes" id="UP001152531"/>
    </source>
</evidence>
<accession>A0ACA9YFP7</accession>
<organism evidence="1 2">
    <name type="scientific">[Candida] jaroonii</name>
    <dbReference type="NCBI Taxonomy" id="467808"/>
    <lineage>
        <taxon>Eukaryota</taxon>
        <taxon>Fungi</taxon>
        <taxon>Dikarya</taxon>
        <taxon>Ascomycota</taxon>
        <taxon>Saccharomycotina</taxon>
        <taxon>Pichiomycetes</taxon>
        <taxon>Debaryomycetaceae</taxon>
        <taxon>Yamadazyma</taxon>
    </lineage>
</organism>
<gene>
    <name evidence="1" type="ORF">CLIB1444_23S00452</name>
</gene>
<dbReference type="EMBL" id="CALSDN010000023">
    <property type="protein sequence ID" value="CAH6723921.1"/>
    <property type="molecule type" value="Genomic_DNA"/>
</dbReference>
<keyword evidence="2" id="KW-1185">Reference proteome</keyword>
<comment type="caution">
    <text evidence="1">The sequence shown here is derived from an EMBL/GenBank/DDBJ whole genome shotgun (WGS) entry which is preliminary data.</text>
</comment>
<sequence>MAIKRSRPTSVCQFCRKRKVRCSKGQPCTTCVKYGNKNCVYETFPNDTEVEKETALLKRLKNQVSELEDKLRYSVKGVNAPIVGMDTPSPGPSQGPSQGPRQTPIQSSQLNRTPDQSPQGSQMSPMRNQFLDFYLPSYSPLNPTNRLSVSNLINESNGHDDTINLFTLYDSVYDMEPIKRRHFGPLSCNSILRADPLLYKLYLSFNNSGKDKFIHSFVNDSNEFNTDQLVVYGNIRSTKNDANKSTRTKKNQVNERAKILGLMFFEGDIESKIELISKIKLILPQPKVITMLIDRFFDFLYPFFSIIDEFDFRNNLDRIIHNGKINVEKRLDFAYLGMLLVILRLSYLSLFTNIKKVNEENLFNNKNDQKSLDLKYLLNNPINLEVITIAQICLNQFNLVNSSNLVILQLAIFVRYYKLYGPEYGDESDSGEPQVFSALLIQMAYSLGLHREPDKFKEGCKDEKVNHLGRKIWSVLYILDISTSLTFGDPSSINNFSVDVKPPFVNDINCNVKNPDLDKIIVILLNSHSEVFAKLNEIFAIISNVNEKFSIEKLSSMGDYCFANFANHPDKFDVDLELLYNKDMFQEFNPDGQPSGSAAGSNFRKLFRFYYKTFKLKYYFQISSAIMALNYHFVNYYYKSGNSGKSNFYLKKIFNTFYTRCYPIIVELVTNDTRDLDDVCELIVTPSLQNILHIACLMNLSLLIKLKIAKPGDGQFSSNVYYLESVVNKSLSTLIKFMKILGNRYYTPWKDAKILPLLFEEIPKFDTANETHPGFTNDDLTDLIAIVNTTVDLNTDILQTDNNDSLWLLITALRKNENDHRYFDFLEPEPVEEKLDIDNPYLDEIFKDFFPK</sequence>
<protein>
    <submittedName>
        <fullName evidence="1">Uncharacterized protein</fullName>
    </submittedName>
</protein>
<dbReference type="Proteomes" id="UP001152531">
    <property type="component" value="Unassembled WGS sequence"/>
</dbReference>